<gene>
    <name evidence="1" type="ORF">EZ242_07300</name>
</gene>
<dbReference type="EMBL" id="SMLL01000003">
    <property type="protein sequence ID" value="TFZ01185.1"/>
    <property type="molecule type" value="Genomic_DNA"/>
</dbReference>
<comment type="caution">
    <text evidence="1">The sequence shown here is derived from an EMBL/GenBank/DDBJ whole genome shotgun (WGS) entry which is preliminary data.</text>
</comment>
<reference evidence="1 2" key="1">
    <citation type="submission" date="2019-03" db="EMBL/GenBank/DDBJ databases">
        <title>Ramlibacter rhizophilus CCTCC AB2015357, whole genome shotgun sequence.</title>
        <authorList>
            <person name="Zhang X."/>
            <person name="Feng G."/>
            <person name="Zhu H."/>
        </authorList>
    </citation>
    <scope>NUCLEOTIDE SEQUENCE [LARGE SCALE GENOMIC DNA]</scope>
    <source>
        <strain evidence="1 2">CCTCC AB2015357</strain>
    </source>
</reference>
<evidence type="ECO:0000313" key="2">
    <source>
        <dbReference type="Proteomes" id="UP000297564"/>
    </source>
</evidence>
<dbReference type="RefSeq" id="WP_135284483.1">
    <property type="nucleotide sequence ID" value="NZ_SMLL01000003.1"/>
</dbReference>
<evidence type="ECO:0000313" key="1">
    <source>
        <dbReference type="EMBL" id="TFZ01185.1"/>
    </source>
</evidence>
<organism evidence="1 2">
    <name type="scientific">Ramlibacter rhizophilus</name>
    <dbReference type="NCBI Taxonomy" id="1781167"/>
    <lineage>
        <taxon>Bacteria</taxon>
        <taxon>Pseudomonadati</taxon>
        <taxon>Pseudomonadota</taxon>
        <taxon>Betaproteobacteria</taxon>
        <taxon>Burkholderiales</taxon>
        <taxon>Comamonadaceae</taxon>
        <taxon>Ramlibacter</taxon>
    </lineage>
</organism>
<proteinExistence type="predicted"/>
<dbReference type="AlphaFoldDB" id="A0A4Z0BT27"/>
<keyword evidence="2" id="KW-1185">Reference proteome</keyword>
<name>A0A4Z0BT27_9BURK</name>
<accession>A0A4Z0BT27</accession>
<protein>
    <submittedName>
        <fullName evidence="1">Uncharacterized protein</fullName>
    </submittedName>
</protein>
<sequence>MAELTQATSPGVADGRVMSPGAASEAARYGVLRRLGPALKHDMVVNLQAVAMMSEVLGAKLERGVPSQTELQNSMARINRLAREAVANCLKVVGWIEPPEDEVVGLREGVEESLALVRSNFNFRGFKLQTELPANEFDVSRVLLRHLLLASLIHLTDRAGGPGEVKVSGDISGGAVVLTLQFTPAADSEAMPFEAAYRQLDWADVQALAAIESVQLRQEKDRIVMRLPRKVATSPLQIAPL</sequence>
<dbReference type="Proteomes" id="UP000297564">
    <property type="component" value="Unassembled WGS sequence"/>
</dbReference>
<dbReference type="OrthoDB" id="8899193at2"/>